<accession>A0AAU9NE15</accession>
<evidence type="ECO:0000313" key="1">
    <source>
        <dbReference type="EMBL" id="CAH1436063.1"/>
    </source>
</evidence>
<reference evidence="1 2" key="1">
    <citation type="submission" date="2022-01" db="EMBL/GenBank/DDBJ databases">
        <authorList>
            <person name="Xiong W."/>
            <person name="Schranz E."/>
        </authorList>
    </citation>
    <scope>NUCLEOTIDE SEQUENCE [LARGE SCALE GENOMIC DNA]</scope>
</reference>
<sequence>MATSRSEVGYLILSHDEISMIEVPGDYMGCTSSLPLLVAVSISSPPAGDRRSPQQHRRPWTPQLSEIKDFVLS</sequence>
<name>A0AAU9NE15_9ASTR</name>
<comment type="caution">
    <text evidence="1">The sequence shown here is derived from an EMBL/GenBank/DDBJ whole genome shotgun (WGS) entry which is preliminary data.</text>
</comment>
<dbReference type="AlphaFoldDB" id="A0AAU9NE15"/>
<protein>
    <submittedName>
        <fullName evidence="1">Uncharacterized protein</fullName>
    </submittedName>
</protein>
<organism evidence="1 2">
    <name type="scientific">Lactuca virosa</name>
    <dbReference type="NCBI Taxonomy" id="75947"/>
    <lineage>
        <taxon>Eukaryota</taxon>
        <taxon>Viridiplantae</taxon>
        <taxon>Streptophyta</taxon>
        <taxon>Embryophyta</taxon>
        <taxon>Tracheophyta</taxon>
        <taxon>Spermatophyta</taxon>
        <taxon>Magnoliopsida</taxon>
        <taxon>eudicotyledons</taxon>
        <taxon>Gunneridae</taxon>
        <taxon>Pentapetalae</taxon>
        <taxon>asterids</taxon>
        <taxon>campanulids</taxon>
        <taxon>Asterales</taxon>
        <taxon>Asteraceae</taxon>
        <taxon>Cichorioideae</taxon>
        <taxon>Cichorieae</taxon>
        <taxon>Lactucinae</taxon>
        <taxon>Lactuca</taxon>
    </lineage>
</organism>
<gene>
    <name evidence="1" type="ORF">LVIROSA_LOCUS22457</name>
</gene>
<dbReference type="Proteomes" id="UP001157418">
    <property type="component" value="Unassembled WGS sequence"/>
</dbReference>
<evidence type="ECO:0000313" key="2">
    <source>
        <dbReference type="Proteomes" id="UP001157418"/>
    </source>
</evidence>
<keyword evidence="2" id="KW-1185">Reference proteome</keyword>
<proteinExistence type="predicted"/>
<dbReference type="EMBL" id="CAKMRJ010004445">
    <property type="protein sequence ID" value="CAH1436063.1"/>
    <property type="molecule type" value="Genomic_DNA"/>
</dbReference>